<name>A0ABW2V3Z8_9BACL</name>
<dbReference type="Gene3D" id="1.10.10.10">
    <property type="entry name" value="Winged helix-like DNA-binding domain superfamily/Winged helix DNA-binding domain"/>
    <property type="match status" value="1"/>
</dbReference>
<feature type="domain" description="HTH hxlR-type" evidence="4">
    <location>
        <begin position="12"/>
        <end position="111"/>
    </location>
</feature>
<evidence type="ECO:0000256" key="1">
    <source>
        <dbReference type="ARBA" id="ARBA00023015"/>
    </source>
</evidence>
<keyword evidence="1" id="KW-0805">Transcription regulation</keyword>
<keyword evidence="2" id="KW-0238">DNA-binding</keyword>
<dbReference type="Pfam" id="PF01638">
    <property type="entry name" value="HxlR"/>
    <property type="match status" value="1"/>
</dbReference>
<reference evidence="6" key="1">
    <citation type="journal article" date="2019" name="Int. J. Syst. Evol. Microbiol.">
        <title>The Global Catalogue of Microorganisms (GCM) 10K type strain sequencing project: providing services to taxonomists for standard genome sequencing and annotation.</title>
        <authorList>
            <consortium name="The Broad Institute Genomics Platform"/>
            <consortium name="The Broad Institute Genome Sequencing Center for Infectious Disease"/>
            <person name="Wu L."/>
            <person name="Ma J."/>
        </authorList>
    </citation>
    <scope>NUCLEOTIDE SEQUENCE [LARGE SCALE GENOMIC DNA]</scope>
    <source>
        <strain evidence="6">JCM 18657</strain>
    </source>
</reference>
<evidence type="ECO:0000313" key="6">
    <source>
        <dbReference type="Proteomes" id="UP001596528"/>
    </source>
</evidence>
<dbReference type="PROSITE" id="PS51118">
    <property type="entry name" value="HTH_HXLR"/>
    <property type="match status" value="1"/>
</dbReference>
<gene>
    <name evidence="5" type="ORF">ACFQWB_06140</name>
</gene>
<protein>
    <submittedName>
        <fullName evidence="5">Winged helix-turn-helix transcriptional regulator</fullName>
    </submittedName>
</protein>
<dbReference type="EMBL" id="JBHTGQ010000014">
    <property type="protein sequence ID" value="MFC7749525.1"/>
    <property type="molecule type" value="Genomic_DNA"/>
</dbReference>
<sequence>MNNPDSCKPTCCPKMEQALQLLSKKWAGLIIYSLLSGPKRYKEIADFLPNISDRMLSERFRDLEEAGIVARHVYPEVPVRIEYELTAKGKALEPILRELQQWADEWAQGTPEST</sequence>
<accession>A0ABW2V3Z8</accession>
<organism evidence="5 6">
    <name type="scientific">Paenibacillus thermoaerophilus</name>
    <dbReference type="NCBI Taxonomy" id="1215385"/>
    <lineage>
        <taxon>Bacteria</taxon>
        <taxon>Bacillati</taxon>
        <taxon>Bacillota</taxon>
        <taxon>Bacilli</taxon>
        <taxon>Bacillales</taxon>
        <taxon>Paenibacillaceae</taxon>
        <taxon>Paenibacillus</taxon>
    </lineage>
</organism>
<keyword evidence="6" id="KW-1185">Reference proteome</keyword>
<proteinExistence type="predicted"/>
<evidence type="ECO:0000313" key="5">
    <source>
        <dbReference type="EMBL" id="MFC7749525.1"/>
    </source>
</evidence>
<dbReference type="PANTHER" id="PTHR33204:SF37">
    <property type="entry name" value="HTH-TYPE TRANSCRIPTIONAL REGULATOR YODB"/>
    <property type="match status" value="1"/>
</dbReference>
<dbReference type="Proteomes" id="UP001596528">
    <property type="component" value="Unassembled WGS sequence"/>
</dbReference>
<comment type="caution">
    <text evidence="5">The sequence shown here is derived from an EMBL/GenBank/DDBJ whole genome shotgun (WGS) entry which is preliminary data.</text>
</comment>
<keyword evidence="3" id="KW-0804">Transcription</keyword>
<evidence type="ECO:0000256" key="3">
    <source>
        <dbReference type="ARBA" id="ARBA00023163"/>
    </source>
</evidence>
<dbReference type="SUPFAM" id="SSF46785">
    <property type="entry name" value="Winged helix' DNA-binding domain"/>
    <property type="match status" value="1"/>
</dbReference>
<evidence type="ECO:0000256" key="2">
    <source>
        <dbReference type="ARBA" id="ARBA00023125"/>
    </source>
</evidence>
<dbReference type="InterPro" id="IPR002577">
    <property type="entry name" value="HTH_HxlR"/>
</dbReference>
<dbReference type="InterPro" id="IPR036388">
    <property type="entry name" value="WH-like_DNA-bd_sf"/>
</dbReference>
<dbReference type="InterPro" id="IPR011991">
    <property type="entry name" value="ArsR-like_HTH"/>
</dbReference>
<dbReference type="PANTHER" id="PTHR33204">
    <property type="entry name" value="TRANSCRIPTIONAL REGULATOR, MARR FAMILY"/>
    <property type="match status" value="1"/>
</dbReference>
<evidence type="ECO:0000259" key="4">
    <source>
        <dbReference type="PROSITE" id="PS51118"/>
    </source>
</evidence>
<dbReference type="InterPro" id="IPR036390">
    <property type="entry name" value="WH_DNA-bd_sf"/>
</dbReference>
<dbReference type="RefSeq" id="WP_138788413.1">
    <property type="nucleotide sequence ID" value="NZ_JBHTGQ010000014.1"/>
</dbReference>
<dbReference type="CDD" id="cd00090">
    <property type="entry name" value="HTH_ARSR"/>
    <property type="match status" value="1"/>
</dbReference>